<feature type="compositionally biased region" description="Basic and acidic residues" evidence="1">
    <location>
        <begin position="246"/>
        <end position="266"/>
    </location>
</feature>
<name>A0A9W8TBU1_9HYPO</name>
<sequence length="668" mass="72011">MPTTRSRAATVSAAAGSSRRRGSFTADQTDTHNLFHKHALDKRVSRDDLSLALKSSRKGNVTAFHVPIHGRPPSPDTSPRSSSLTRMTMVRTSTPDSIGDSSETGVIAIGMAIGSPTQVGEFTPIAAWNPQRVNSAAAEIPEPAPEPVDETQQKTRKWGIFRSKSKRAARPVQPQRSMTDTPNLSTTSLASGGAAQDQKKTPKYTPIVIRSQTEPVPNEPEVPPPPPIPADLRTPPDLKPLSPGKLTKERPIGIERKPSKEVKQSKESSSSGGIGRKMSLRALRGDSARRRAERAAAAAAAAPPPPSPPPVPPMPQLTASLLDIEIPSIKMERYSVMFNGVLQTQATASSASSLLARRQATLDRLHMIGDGVAEGQDDHSRPRRATSPQPSPTIVGVEASKPLLSPRNRANTSPALIPSPVQASFHDEVQETAQARVVQVPKPTQNPPKLVSKFSVRRAASSPSRRNLTPTRGTSPVPLVSPTARSKQPSPFTSETSSLILDSPAHTDDEVEAHFVRGHPQLSPSEPSWRMVSPPASITSSSAETSKKLSPPSSLASPEKITVIRPPQDDPEEALRNAVEISIARQISVSHQQRKMLHPLKSNPSVRRRNDSNPMAPAGAYIPIEKNERLAETKTATPVLVHPRGELAHSPDTWQMHRKSERVILEGP</sequence>
<feature type="compositionally biased region" description="Pro residues" evidence="1">
    <location>
        <begin position="302"/>
        <end position="315"/>
    </location>
</feature>
<proteinExistence type="predicted"/>
<feature type="compositionally biased region" description="Basic residues" evidence="1">
    <location>
        <begin position="154"/>
        <end position="169"/>
    </location>
</feature>
<comment type="caution">
    <text evidence="2">The sequence shown here is derived from an EMBL/GenBank/DDBJ whole genome shotgun (WGS) entry which is preliminary data.</text>
</comment>
<evidence type="ECO:0000313" key="3">
    <source>
        <dbReference type="Proteomes" id="UP001140502"/>
    </source>
</evidence>
<feature type="region of interest" description="Disordered" evidence="1">
    <location>
        <begin position="437"/>
        <end position="498"/>
    </location>
</feature>
<feature type="compositionally biased region" description="Basic and acidic residues" evidence="1">
    <location>
        <begin position="283"/>
        <end position="294"/>
    </location>
</feature>
<feature type="compositionally biased region" description="Low complexity" evidence="1">
    <location>
        <begin position="457"/>
        <end position="466"/>
    </location>
</feature>
<dbReference type="EMBL" id="JAPEUR010000583">
    <property type="protein sequence ID" value="KAJ4308053.1"/>
    <property type="molecule type" value="Genomic_DNA"/>
</dbReference>
<feature type="compositionally biased region" description="Low complexity" evidence="1">
    <location>
        <begin position="548"/>
        <end position="558"/>
    </location>
</feature>
<feature type="region of interest" description="Disordered" evidence="1">
    <location>
        <begin position="1"/>
        <end position="32"/>
    </location>
</feature>
<feature type="compositionally biased region" description="Low complexity" evidence="1">
    <location>
        <begin position="1"/>
        <end position="17"/>
    </location>
</feature>
<feature type="region of interest" description="Disordered" evidence="1">
    <location>
        <begin position="140"/>
        <end position="317"/>
    </location>
</feature>
<dbReference type="AlphaFoldDB" id="A0A9W8TBU1"/>
<feature type="compositionally biased region" description="Polar residues" evidence="1">
    <location>
        <begin position="483"/>
        <end position="498"/>
    </location>
</feature>
<feature type="compositionally biased region" description="Pro residues" evidence="1">
    <location>
        <begin position="217"/>
        <end position="229"/>
    </location>
</feature>
<dbReference type="OrthoDB" id="5404004at2759"/>
<feature type="compositionally biased region" description="Polar residues" evidence="1">
    <location>
        <begin position="174"/>
        <end position="190"/>
    </location>
</feature>
<feature type="region of interest" description="Disordered" evidence="1">
    <location>
        <begin position="64"/>
        <end position="84"/>
    </location>
</feature>
<organism evidence="2 3">
    <name type="scientific">Fusarium piperis</name>
    <dbReference type="NCBI Taxonomy" id="1435070"/>
    <lineage>
        <taxon>Eukaryota</taxon>
        <taxon>Fungi</taxon>
        <taxon>Dikarya</taxon>
        <taxon>Ascomycota</taxon>
        <taxon>Pezizomycotina</taxon>
        <taxon>Sordariomycetes</taxon>
        <taxon>Hypocreomycetidae</taxon>
        <taxon>Hypocreales</taxon>
        <taxon>Nectriaceae</taxon>
        <taxon>Fusarium</taxon>
        <taxon>Fusarium solani species complex</taxon>
    </lineage>
</organism>
<keyword evidence="3" id="KW-1185">Reference proteome</keyword>
<feature type="region of interest" description="Disordered" evidence="1">
    <location>
        <begin position="519"/>
        <end position="559"/>
    </location>
</feature>
<reference evidence="2" key="1">
    <citation type="submission" date="2022-10" db="EMBL/GenBank/DDBJ databases">
        <title>Tapping the CABI collections for fungal endophytes: first genome assemblies for Collariella, Neodidymelliopsis, Ascochyta clinopodiicola, Didymella pomorum, Didymosphaeria variabile, Neocosmospora piperis and Neocucurbitaria cava.</title>
        <authorList>
            <person name="Hill R."/>
        </authorList>
    </citation>
    <scope>NUCLEOTIDE SEQUENCE</scope>
    <source>
        <strain evidence="2">IMI 366586</strain>
    </source>
</reference>
<evidence type="ECO:0000256" key="1">
    <source>
        <dbReference type="SAM" id="MobiDB-lite"/>
    </source>
</evidence>
<accession>A0A9W8TBU1</accession>
<gene>
    <name evidence="2" type="ORF">N0V84_012330</name>
</gene>
<evidence type="ECO:0000313" key="2">
    <source>
        <dbReference type="EMBL" id="KAJ4308053.1"/>
    </source>
</evidence>
<feature type="region of interest" description="Disordered" evidence="1">
    <location>
        <begin position="636"/>
        <end position="668"/>
    </location>
</feature>
<dbReference type="Proteomes" id="UP001140502">
    <property type="component" value="Unassembled WGS sequence"/>
</dbReference>
<protein>
    <submittedName>
        <fullName evidence="2">Uncharacterized protein</fullName>
    </submittedName>
</protein>
<feature type="region of interest" description="Disordered" evidence="1">
    <location>
        <begin position="372"/>
        <end position="418"/>
    </location>
</feature>